<accession>A0A366HU26</accession>
<keyword evidence="1" id="KW-0418">Kinase</keyword>
<dbReference type="Proteomes" id="UP000253426">
    <property type="component" value="Unassembled WGS sequence"/>
</dbReference>
<gene>
    <name evidence="1" type="ORF">DES53_102805</name>
</gene>
<evidence type="ECO:0000313" key="1">
    <source>
        <dbReference type="EMBL" id="RBP46414.1"/>
    </source>
</evidence>
<dbReference type="InterPro" id="IPR027417">
    <property type="entry name" value="P-loop_NTPase"/>
</dbReference>
<keyword evidence="1" id="KW-0808">Transferase</keyword>
<name>A0A366HU26_9BACT</name>
<dbReference type="SUPFAM" id="SSF52540">
    <property type="entry name" value="P-loop containing nucleoside triphosphate hydrolases"/>
    <property type="match status" value="1"/>
</dbReference>
<dbReference type="EMBL" id="QNRR01000002">
    <property type="protein sequence ID" value="RBP46414.1"/>
    <property type="molecule type" value="Genomic_DNA"/>
</dbReference>
<evidence type="ECO:0000313" key="2">
    <source>
        <dbReference type="Proteomes" id="UP000253426"/>
    </source>
</evidence>
<dbReference type="RefSeq" id="WP_170156971.1">
    <property type="nucleotide sequence ID" value="NZ_QNRR01000002.1"/>
</dbReference>
<comment type="caution">
    <text evidence="1">The sequence shown here is derived from an EMBL/GenBank/DDBJ whole genome shotgun (WGS) entry which is preliminary data.</text>
</comment>
<dbReference type="Gene3D" id="3.40.50.300">
    <property type="entry name" value="P-loop containing nucleotide triphosphate hydrolases"/>
    <property type="match status" value="1"/>
</dbReference>
<protein>
    <submittedName>
        <fullName evidence="1">Gluconate kinase</fullName>
    </submittedName>
</protein>
<sequence>MKLLLFGQIGSGKSYVGELFQRKFEIPYHDADRDLPEEMKEAIRNHQPITEEMRDDFVERIIGRMHELSQLHAQFCIAQALFKNRHRLRILEAFPDLQMVWVRSNDILIHTRLHERTGHVASQYYAQMVNPNFEEPAHAHQVIENTGDETWVHHQMLSVLTNSGVRSGGDCRRL</sequence>
<dbReference type="AlphaFoldDB" id="A0A366HU26"/>
<proteinExistence type="predicted"/>
<reference evidence="1 2" key="1">
    <citation type="submission" date="2018-06" db="EMBL/GenBank/DDBJ databases">
        <title>Genomic Encyclopedia of Type Strains, Phase IV (KMG-IV): sequencing the most valuable type-strain genomes for metagenomic binning, comparative biology and taxonomic classification.</title>
        <authorList>
            <person name="Goeker M."/>
        </authorList>
    </citation>
    <scope>NUCLEOTIDE SEQUENCE [LARGE SCALE GENOMIC DNA]</scope>
    <source>
        <strain evidence="1 2">DSM 25532</strain>
    </source>
</reference>
<keyword evidence="2" id="KW-1185">Reference proteome</keyword>
<organism evidence="1 2">
    <name type="scientific">Roseimicrobium gellanilyticum</name>
    <dbReference type="NCBI Taxonomy" id="748857"/>
    <lineage>
        <taxon>Bacteria</taxon>
        <taxon>Pseudomonadati</taxon>
        <taxon>Verrucomicrobiota</taxon>
        <taxon>Verrucomicrobiia</taxon>
        <taxon>Verrucomicrobiales</taxon>
        <taxon>Verrucomicrobiaceae</taxon>
        <taxon>Roseimicrobium</taxon>
    </lineage>
</organism>
<dbReference type="GO" id="GO:0016301">
    <property type="term" value="F:kinase activity"/>
    <property type="evidence" value="ECO:0007669"/>
    <property type="project" value="UniProtKB-KW"/>
</dbReference>